<dbReference type="STRING" id="1314783.A0A165U1H7"/>
<dbReference type="Pfam" id="PF20149">
    <property type="entry name" value="DUF6532"/>
    <property type="match status" value="1"/>
</dbReference>
<feature type="compositionally biased region" description="Basic and acidic residues" evidence="1">
    <location>
        <begin position="36"/>
        <end position="45"/>
    </location>
</feature>
<feature type="compositionally biased region" description="Polar residues" evidence="1">
    <location>
        <begin position="63"/>
        <end position="79"/>
    </location>
</feature>
<accession>A0A165U1H7</accession>
<feature type="compositionally biased region" description="Basic and acidic residues" evidence="1">
    <location>
        <begin position="81"/>
        <end position="96"/>
    </location>
</feature>
<name>A0A165U1H7_9APHY</name>
<sequence>MNNSDALEKALETERAKWINDAVPVRHTSRGLMSARDSECMDLEPHAGTSSADSKSVRKHAHSGNSTTLRVRQQHTSNWAKRRDERPEWVDERDKTQSVVATPKESNRSSLGIPRSRAVKIENHGPPVDLTDEPEDPPPHDDSIELVYSAKGGDLNLTEQHPRVAALLRATIAKVLLDIVFVDAFPDALRHSTVANALLECAGALNDPGLLDRLQKDRDYCDALTKIPAQRVSNFRGEIKKKTDALVDGYYGCSRFEDRDALLDAIDWLKEEGMYHYPCDPKKREFEGGKPFGHPIIEATFKQTIFQIRKHRSCFGPAQVIDLCESSLLDRPDEKELPIAAVSLIATAVYASLNDWSTGARKAADFNAESFTDVYKLNIELLKTIKSKSLKKYHVLMHRLFKKATGEAKVPAKKGSQTAIEKMLQAVDIDAMADSDTDS</sequence>
<evidence type="ECO:0000256" key="1">
    <source>
        <dbReference type="SAM" id="MobiDB-lite"/>
    </source>
</evidence>
<evidence type="ECO:0000313" key="3">
    <source>
        <dbReference type="EMBL" id="KZT74260.1"/>
    </source>
</evidence>
<evidence type="ECO:0000259" key="2">
    <source>
        <dbReference type="Pfam" id="PF20149"/>
    </source>
</evidence>
<organism evidence="3 4">
    <name type="scientific">Daedalea quercina L-15889</name>
    <dbReference type="NCBI Taxonomy" id="1314783"/>
    <lineage>
        <taxon>Eukaryota</taxon>
        <taxon>Fungi</taxon>
        <taxon>Dikarya</taxon>
        <taxon>Basidiomycota</taxon>
        <taxon>Agaricomycotina</taxon>
        <taxon>Agaricomycetes</taxon>
        <taxon>Polyporales</taxon>
        <taxon>Fomitopsis</taxon>
    </lineage>
</organism>
<dbReference type="AlphaFoldDB" id="A0A165U1H7"/>
<protein>
    <recommendedName>
        <fullName evidence="2">DUF6532 domain-containing protein</fullName>
    </recommendedName>
</protein>
<dbReference type="InterPro" id="IPR045341">
    <property type="entry name" value="DUF6532"/>
</dbReference>
<feature type="domain" description="DUF6532" evidence="2">
    <location>
        <begin position="173"/>
        <end position="385"/>
    </location>
</feature>
<dbReference type="Proteomes" id="UP000076727">
    <property type="component" value="Unassembled WGS sequence"/>
</dbReference>
<dbReference type="EMBL" id="KV429034">
    <property type="protein sequence ID" value="KZT74260.1"/>
    <property type="molecule type" value="Genomic_DNA"/>
</dbReference>
<dbReference type="OrthoDB" id="3214739at2759"/>
<proteinExistence type="predicted"/>
<feature type="region of interest" description="Disordered" evidence="1">
    <location>
        <begin position="36"/>
        <end position="141"/>
    </location>
</feature>
<evidence type="ECO:0000313" key="4">
    <source>
        <dbReference type="Proteomes" id="UP000076727"/>
    </source>
</evidence>
<gene>
    <name evidence="3" type="ORF">DAEQUDRAFT_296645</name>
</gene>
<reference evidence="3 4" key="1">
    <citation type="journal article" date="2016" name="Mol. Biol. Evol.">
        <title>Comparative Genomics of Early-Diverging Mushroom-Forming Fungi Provides Insights into the Origins of Lignocellulose Decay Capabilities.</title>
        <authorList>
            <person name="Nagy L.G."/>
            <person name="Riley R."/>
            <person name="Tritt A."/>
            <person name="Adam C."/>
            <person name="Daum C."/>
            <person name="Floudas D."/>
            <person name="Sun H."/>
            <person name="Yadav J.S."/>
            <person name="Pangilinan J."/>
            <person name="Larsson K.H."/>
            <person name="Matsuura K."/>
            <person name="Barry K."/>
            <person name="Labutti K."/>
            <person name="Kuo R."/>
            <person name="Ohm R.A."/>
            <person name="Bhattacharya S.S."/>
            <person name="Shirouzu T."/>
            <person name="Yoshinaga Y."/>
            <person name="Martin F.M."/>
            <person name="Grigoriev I.V."/>
            <person name="Hibbett D.S."/>
        </authorList>
    </citation>
    <scope>NUCLEOTIDE SEQUENCE [LARGE SCALE GENOMIC DNA]</scope>
    <source>
        <strain evidence="3 4">L-15889</strain>
    </source>
</reference>
<keyword evidence="4" id="KW-1185">Reference proteome</keyword>